<name>A0A1R3GW24_9ROSI</name>
<dbReference type="AlphaFoldDB" id="A0A1R3GW24"/>
<dbReference type="Proteomes" id="UP000187203">
    <property type="component" value="Unassembled WGS sequence"/>
</dbReference>
<gene>
    <name evidence="1" type="ORF">COLO4_33129</name>
</gene>
<keyword evidence="2" id="KW-1185">Reference proteome</keyword>
<sequence>MASEEKLSADGGASINKGFFRGLDEFADSNTFFF</sequence>
<comment type="caution">
    <text evidence="1">The sequence shown here is derived from an EMBL/GenBank/DDBJ whole genome shotgun (WGS) entry which is preliminary data.</text>
</comment>
<proteinExistence type="predicted"/>
<accession>A0A1R3GW24</accession>
<dbReference type="EMBL" id="AWUE01021415">
    <property type="protein sequence ID" value="OMO62304.1"/>
    <property type="molecule type" value="Genomic_DNA"/>
</dbReference>
<evidence type="ECO:0000313" key="1">
    <source>
        <dbReference type="EMBL" id="OMO62304.1"/>
    </source>
</evidence>
<evidence type="ECO:0000313" key="2">
    <source>
        <dbReference type="Proteomes" id="UP000187203"/>
    </source>
</evidence>
<organism evidence="1 2">
    <name type="scientific">Corchorus olitorius</name>
    <dbReference type="NCBI Taxonomy" id="93759"/>
    <lineage>
        <taxon>Eukaryota</taxon>
        <taxon>Viridiplantae</taxon>
        <taxon>Streptophyta</taxon>
        <taxon>Embryophyta</taxon>
        <taxon>Tracheophyta</taxon>
        <taxon>Spermatophyta</taxon>
        <taxon>Magnoliopsida</taxon>
        <taxon>eudicotyledons</taxon>
        <taxon>Gunneridae</taxon>
        <taxon>Pentapetalae</taxon>
        <taxon>rosids</taxon>
        <taxon>malvids</taxon>
        <taxon>Malvales</taxon>
        <taxon>Malvaceae</taxon>
        <taxon>Grewioideae</taxon>
        <taxon>Apeibeae</taxon>
        <taxon>Corchorus</taxon>
    </lineage>
</organism>
<protein>
    <submittedName>
        <fullName evidence="1">Uncharacterized protein</fullName>
    </submittedName>
</protein>
<reference evidence="2" key="1">
    <citation type="submission" date="2013-09" db="EMBL/GenBank/DDBJ databases">
        <title>Corchorus olitorius genome sequencing.</title>
        <authorList>
            <person name="Alam M."/>
            <person name="Haque M.S."/>
            <person name="Islam M.S."/>
            <person name="Emdad E.M."/>
            <person name="Islam M.M."/>
            <person name="Ahmed B."/>
            <person name="Halim A."/>
            <person name="Hossen Q.M.M."/>
            <person name="Hossain M.Z."/>
            <person name="Ahmed R."/>
            <person name="Khan M.M."/>
            <person name="Islam R."/>
            <person name="Rashid M.M."/>
            <person name="Khan S.A."/>
            <person name="Rahman M.S."/>
            <person name="Alam M."/>
            <person name="Yahiya A.S."/>
            <person name="Khan M.S."/>
            <person name="Azam M.S."/>
            <person name="Haque T."/>
            <person name="Lashkar M.Z.H."/>
            <person name="Akhand A.I."/>
            <person name="Morshed G."/>
            <person name="Roy S."/>
            <person name="Uddin K.S."/>
            <person name="Rabeya T."/>
            <person name="Hossain A.S."/>
            <person name="Chowdhury A."/>
            <person name="Snigdha A.R."/>
            <person name="Mortoza M.S."/>
            <person name="Matin S.A."/>
            <person name="Hoque S.M.E."/>
            <person name="Islam M.K."/>
            <person name="Roy D.K."/>
            <person name="Haider R."/>
            <person name="Moosa M.M."/>
            <person name="Elias S.M."/>
            <person name="Hasan A.M."/>
            <person name="Jahan S."/>
            <person name="Shafiuddin M."/>
            <person name="Mahmood N."/>
            <person name="Shommy N.S."/>
        </authorList>
    </citation>
    <scope>NUCLEOTIDE SEQUENCE [LARGE SCALE GENOMIC DNA]</scope>
    <source>
        <strain evidence="2">cv. O-4</strain>
    </source>
</reference>